<dbReference type="InterPro" id="IPR016181">
    <property type="entry name" value="Acyl_CoA_acyltransferase"/>
</dbReference>
<feature type="domain" description="N-acetyltransferase" evidence="1">
    <location>
        <begin position="8"/>
        <end position="212"/>
    </location>
</feature>
<keyword evidence="2" id="KW-0808">Transferase</keyword>
<proteinExistence type="predicted"/>
<evidence type="ECO:0000313" key="3">
    <source>
        <dbReference type="Proteomes" id="UP000886814"/>
    </source>
</evidence>
<protein>
    <submittedName>
        <fullName evidence="2">GNAT family N-acetyltransferase</fullName>
        <ecNumber evidence="2">2.3.1.-</ecNumber>
    </submittedName>
</protein>
<dbReference type="InterPro" id="IPR000182">
    <property type="entry name" value="GNAT_dom"/>
</dbReference>
<reference evidence="2" key="1">
    <citation type="journal article" date="2021" name="PeerJ">
        <title>Extensive microbial diversity within the chicken gut microbiome revealed by metagenomics and culture.</title>
        <authorList>
            <person name="Gilroy R."/>
            <person name="Ravi A."/>
            <person name="Getino M."/>
            <person name="Pursley I."/>
            <person name="Horton D.L."/>
            <person name="Alikhan N.F."/>
            <person name="Baker D."/>
            <person name="Gharbi K."/>
            <person name="Hall N."/>
            <person name="Watson M."/>
            <person name="Adriaenssens E.M."/>
            <person name="Foster-Nyarko E."/>
            <person name="Jarju S."/>
            <person name="Secka A."/>
            <person name="Antonio M."/>
            <person name="Oren A."/>
            <person name="Chaudhuri R.R."/>
            <person name="La Ragione R."/>
            <person name="Hildebrand F."/>
            <person name="Pallen M.J."/>
        </authorList>
    </citation>
    <scope>NUCLEOTIDE SEQUENCE</scope>
    <source>
        <strain evidence="2">CHK195-9823</strain>
    </source>
</reference>
<reference evidence="2" key="2">
    <citation type="submission" date="2021-04" db="EMBL/GenBank/DDBJ databases">
        <authorList>
            <person name="Gilroy R."/>
        </authorList>
    </citation>
    <scope>NUCLEOTIDE SEQUENCE</scope>
    <source>
        <strain evidence="2">CHK195-9823</strain>
    </source>
</reference>
<dbReference type="Proteomes" id="UP000886814">
    <property type="component" value="Unassembled WGS sequence"/>
</dbReference>
<comment type="caution">
    <text evidence="2">The sequence shown here is derived from an EMBL/GenBank/DDBJ whole genome shotgun (WGS) entry which is preliminary data.</text>
</comment>
<name>A0A9D1PF93_9FIRM</name>
<organism evidence="2 3">
    <name type="scientific">Candidatus Blautia stercorigallinarum</name>
    <dbReference type="NCBI Taxonomy" id="2838501"/>
    <lineage>
        <taxon>Bacteria</taxon>
        <taxon>Bacillati</taxon>
        <taxon>Bacillota</taxon>
        <taxon>Clostridia</taxon>
        <taxon>Lachnospirales</taxon>
        <taxon>Lachnospiraceae</taxon>
        <taxon>Blautia</taxon>
    </lineage>
</organism>
<dbReference type="PROSITE" id="PS51186">
    <property type="entry name" value="GNAT"/>
    <property type="match status" value="1"/>
</dbReference>
<accession>A0A9D1PF93</accession>
<evidence type="ECO:0000259" key="1">
    <source>
        <dbReference type="PROSITE" id="PS51186"/>
    </source>
</evidence>
<dbReference type="GO" id="GO:0016747">
    <property type="term" value="F:acyltransferase activity, transferring groups other than amino-acyl groups"/>
    <property type="evidence" value="ECO:0007669"/>
    <property type="project" value="InterPro"/>
</dbReference>
<dbReference type="EC" id="2.3.1.-" evidence="2"/>
<dbReference type="Gene3D" id="3.40.630.30">
    <property type="match status" value="1"/>
</dbReference>
<keyword evidence="2" id="KW-0012">Acyltransferase</keyword>
<dbReference type="SUPFAM" id="SSF55729">
    <property type="entry name" value="Acyl-CoA N-acyltransferases (Nat)"/>
    <property type="match status" value="1"/>
</dbReference>
<dbReference type="EMBL" id="DXIQ01000101">
    <property type="protein sequence ID" value="HIV40145.1"/>
    <property type="molecule type" value="Genomic_DNA"/>
</dbReference>
<dbReference type="AlphaFoldDB" id="A0A9D1PF93"/>
<evidence type="ECO:0000313" key="2">
    <source>
        <dbReference type="EMBL" id="HIV40145.1"/>
    </source>
</evidence>
<sequence>MVQKKEEITYRDLEKADYPRIERIIGETWGFGRRCKDKKVAELLEKSYWASLLSQADFARTALINGRPVGVVLARREGRGGKKFAIFFRELIYKLRLAASGEGRSNLKIFRELNRQNRRMFKEQGEKFDGELIYLNIMRNKKGKGLGSRLWEDTKAYMQNSGGKNFFFFTDTTCDYKFYEKKGCQRIAASEKILDMGGQRKRMEMYIYKYEL</sequence>
<gene>
    <name evidence="2" type="ORF">H9747_14320</name>
</gene>